<dbReference type="GO" id="GO:0055086">
    <property type="term" value="P:nucleobase-containing small molecule metabolic process"/>
    <property type="evidence" value="ECO:0007669"/>
    <property type="project" value="UniProtKB-ARBA"/>
</dbReference>
<evidence type="ECO:0000256" key="1">
    <source>
        <dbReference type="ARBA" id="ARBA00006576"/>
    </source>
</evidence>
<dbReference type="EMBL" id="VVUY01000006">
    <property type="protein sequence ID" value="KAA2561485.1"/>
    <property type="molecule type" value="Genomic_DNA"/>
</dbReference>
<sequence length="151" mass="16653">MEKQFCFNYEHYAALAGLSDADRRLVAEAQRATENAHAPYSHFRVGAAARLRSGKILYGSNFESEVYPAGLCAERSLMFYAQANYADDPIETLAIASNPSARECYPCGQCRQVMVDVERRQGSPMRVIMSGNGTATVVDTAARLLPFTFVL</sequence>
<dbReference type="SUPFAM" id="SSF53927">
    <property type="entry name" value="Cytidine deaminase-like"/>
    <property type="match status" value="1"/>
</dbReference>
<dbReference type="Pfam" id="PF00383">
    <property type="entry name" value="dCMP_cyt_deam_1"/>
    <property type="match status" value="1"/>
</dbReference>
<keyword evidence="3" id="KW-0378">Hydrolase</keyword>
<accession>A0A9P4DNW5</accession>
<comment type="similarity">
    <text evidence="1">Belongs to the cytidine and deoxycytidylate deaminase family.</text>
</comment>
<dbReference type="Gene3D" id="3.40.140.10">
    <property type="entry name" value="Cytidine Deaminase, domain 2"/>
    <property type="match status" value="1"/>
</dbReference>
<comment type="caution">
    <text evidence="3">The sequence shown here is derived from an EMBL/GenBank/DDBJ whole genome shotgun (WGS) entry which is preliminary data.</text>
</comment>
<reference evidence="3 4" key="1">
    <citation type="journal article" date="2019" name="Nat. Med.">
        <title>A library of human gut bacterial isolates paired with longitudinal multiomics data enables mechanistic microbiome research.</title>
        <authorList>
            <person name="Poyet M."/>
            <person name="Groussin M."/>
            <person name="Gibbons S.M."/>
            <person name="Avila-Pacheco J."/>
            <person name="Jiang X."/>
            <person name="Kearney S.M."/>
            <person name="Perrotta A.R."/>
            <person name="Berdy B."/>
            <person name="Zhao S."/>
            <person name="Lieberman T.D."/>
            <person name="Swanson P.K."/>
            <person name="Smith M."/>
            <person name="Roesemann S."/>
            <person name="Alexander J.E."/>
            <person name="Rich S.A."/>
            <person name="Livny J."/>
            <person name="Vlamakis H."/>
            <person name="Clish C."/>
            <person name="Bullock K."/>
            <person name="Deik A."/>
            <person name="Scott J."/>
            <person name="Pierce K.A."/>
            <person name="Xavier R.J."/>
            <person name="Alm E.J."/>
        </authorList>
    </citation>
    <scope>NUCLEOTIDE SEQUENCE [LARGE SCALE GENOMIC DNA]</scope>
    <source>
        <strain evidence="3 4">BIOML-A204</strain>
    </source>
</reference>
<dbReference type="AlphaFoldDB" id="A0A9P4DNW5"/>
<dbReference type="PROSITE" id="PS51747">
    <property type="entry name" value="CYT_DCMP_DEAMINASES_2"/>
    <property type="match status" value="1"/>
</dbReference>
<protein>
    <submittedName>
        <fullName evidence="3">Cytidine deaminase</fullName>
        <ecNumber evidence="3">3.5.4.5</ecNumber>
    </submittedName>
</protein>
<organism evidence="3 4">
    <name type="scientific">Alistipes onderdonkii</name>
    <dbReference type="NCBI Taxonomy" id="328813"/>
    <lineage>
        <taxon>Bacteria</taxon>
        <taxon>Pseudomonadati</taxon>
        <taxon>Bacteroidota</taxon>
        <taxon>Bacteroidia</taxon>
        <taxon>Bacteroidales</taxon>
        <taxon>Rikenellaceae</taxon>
        <taxon>Alistipes</taxon>
    </lineage>
</organism>
<dbReference type="RefSeq" id="WP_022332378.1">
    <property type="nucleotide sequence ID" value="NZ_DAWEOI010000030.1"/>
</dbReference>
<dbReference type="GO" id="GO:0072527">
    <property type="term" value="P:pyrimidine-containing compound metabolic process"/>
    <property type="evidence" value="ECO:0007669"/>
    <property type="project" value="UniProtKB-ARBA"/>
</dbReference>
<dbReference type="Proteomes" id="UP000323119">
    <property type="component" value="Unassembled WGS sequence"/>
</dbReference>
<evidence type="ECO:0000313" key="3">
    <source>
        <dbReference type="EMBL" id="KAA2561485.1"/>
    </source>
</evidence>
<gene>
    <name evidence="3" type="ORF">F2S36_07935</name>
</gene>
<dbReference type="InterPro" id="IPR016193">
    <property type="entry name" value="Cytidine_deaminase-like"/>
</dbReference>
<proteinExistence type="inferred from homology"/>
<dbReference type="PANTHER" id="PTHR11644:SF2">
    <property type="entry name" value="CYTIDINE DEAMINASE"/>
    <property type="match status" value="1"/>
</dbReference>
<dbReference type="CDD" id="cd01283">
    <property type="entry name" value="cytidine_deaminase"/>
    <property type="match status" value="1"/>
</dbReference>
<dbReference type="NCBIfam" id="NF004064">
    <property type="entry name" value="PRK05578.1"/>
    <property type="match status" value="1"/>
</dbReference>
<feature type="domain" description="CMP/dCMP-type deaminase" evidence="2">
    <location>
        <begin position="20"/>
        <end position="151"/>
    </location>
</feature>
<dbReference type="InterPro" id="IPR050202">
    <property type="entry name" value="Cyt/Deoxycyt_deaminase"/>
</dbReference>
<name>A0A9P4DNW5_9BACT</name>
<dbReference type="GO" id="GO:0004126">
    <property type="term" value="F:cytidine deaminase activity"/>
    <property type="evidence" value="ECO:0007669"/>
    <property type="project" value="UniProtKB-EC"/>
</dbReference>
<dbReference type="InterPro" id="IPR002125">
    <property type="entry name" value="CMP_dCMP_dom"/>
</dbReference>
<dbReference type="EC" id="3.5.4.5" evidence="3"/>
<dbReference type="GO" id="GO:0005829">
    <property type="term" value="C:cytosol"/>
    <property type="evidence" value="ECO:0007669"/>
    <property type="project" value="TreeGrafter"/>
</dbReference>
<dbReference type="PANTHER" id="PTHR11644">
    <property type="entry name" value="CYTIDINE DEAMINASE"/>
    <property type="match status" value="1"/>
</dbReference>
<dbReference type="GO" id="GO:0008270">
    <property type="term" value="F:zinc ion binding"/>
    <property type="evidence" value="ECO:0007669"/>
    <property type="project" value="TreeGrafter"/>
</dbReference>
<evidence type="ECO:0000313" key="4">
    <source>
        <dbReference type="Proteomes" id="UP000323119"/>
    </source>
</evidence>
<evidence type="ECO:0000259" key="2">
    <source>
        <dbReference type="PROSITE" id="PS51747"/>
    </source>
</evidence>